<organism evidence="1 2">
    <name type="scientific">Haloferula luteola</name>
    <dbReference type="NCBI Taxonomy" id="595692"/>
    <lineage>
        <taxon>Bacteria</taxon>
        <taxon>Pseudomonadati</taxon>
        <taxon>Verrucomicrobiota</taxon>
        <taxon>Verrucomicrobiia</taxon>
        <taxon>Verrucomicrobiales</taxon>
        <taxon>Verrucomicrobiaceae</taxon>
        <taxon>Haloferula</taxon>
    </lineage>
</organism>
<dbReference type="RefSeq" id="WP_184016149.1">
    <property type="nucleotide sequence ID" value="NZ_JACHFD010000003.1"/>
</dbReference>
<dbReference type="EMBL" id="JACHFD010000003">
    <property type="protein sequence ID" value="MBB5350661.1"/>
    <property type="molecule type" value="Genomic_DNA"/>
</dbReference>
<dbReference type="AlphaFoldDB" id="A0A840VCT4"/>
<accession>A0A840VCT4</accession>
<sequence length="113" mass="12776">MARPTLSSDRHRLHRIVFRLTDGEHRDLARRAKQLDRRANELARMLLLSALETPGQETSYYDPAVVSELNAIGNNLNQITKGMHITGRLSPTVTALCQRIEDLIDEAIGKENE</sequence>
<comment type="caution">
    <text evidence="1">The sequence shown here is derived from an EMBL/GenBank/DDBJ whole genome shotgun (WGS) entry which is preliminary data.</text>
</comment>
<evidence type="ECO:0000313" key="1">
    <source>
        <dbReference type="EMBL" id="MBB5350661.1"/>
    </source>
</evidence>
<dbReference type="InterPro" id="IPR053842">
    <property type="entry name" value="NikA-like"/>
</dbReference>
<keyword evidence="2" id="KW-1185">Reference proteome</keyword>
<reference evidence="1 2" key="1">
    <citation type="submission" date="2020-08" db="EMBL/GenBank/DDBJ databases">
        <title>Genomic Encyclopedia of Type Strains, Phase IV (KMG-IV): sequencing the most valuable type-strain genomes for metagenomic binning, comparative biology and taxonomic classification.</title>
        <authorList>
            <person name="Goeker M."/>
        </authorList>
    </citation>
    <scope>NUCLEOTIDE SEQUENCE [LARGE SCALE GENOMIC DNA]</scope>
    <source>
        <strain evidence="1 2">YC6886</strain>
    </source>
</reference>
<protein>
    <recommendedName>
        <fullName evidence="3">Plasmid mobilization relaxosome protein MobC</fullName>
    </recommendedName>
</protein>
<name>A0A840VCT4_9BACT</name>
<evidence type="ECO:0000313" key="2">
    <source>
        <dbReference type="Proteomes" id="UP000557717"/>
    </source>
</evidence>
<dbReference type="Pfam" id="PF21983">
    <property type="entry name" value="NikA-like"/>
    <property type="match status" value="1"/>
</dbReference>
<evidence type="ECO:0008006" key="3">
    <source>
        <dbReference type="Google" id="ProtNLM"/>
    </source>
</evidence>
<proteinExistence type="predicted"/>
<gene>
    <name evidence="1" type="ORF">HNR46_000889</name>
</gene>
<dbReference type="Proteomes" id="UP000557717">
    <property type="component" value="Unassembled WGS sequence"/>
</dbReference>